<protein>
    <submittedName>
        <fullName evidence="1">Uncharacterized protein</fullName>
    </submittedName>
</protein>
<comment type="caution">
    <text evidence="1">The sequence shown here is derived from an EMBL/GenBank/DDBJ whole genome shotgun (WGS) entry which is preliminary data.</text>
</comment>
<dbReference type="OrthoDB" id="5383784at2759"/>
<dbReference type="InParanoid" id="A0A2K1QSC3"/>
<proteinExistence type="predicted"/>
<gene>
    <name evidence="1" type="ORF">CAC42_3225</name>
</gene>
<keyword evidence="2" id="KW-1185">Reference proteome</keyword>
<sequence>MAKNSKEAQMRAMNEVLEVVGVTERKFKADDVREMPRVTLTASEWNAIQSAEDDVGYDISILVEFVDSILTWWIDVLRRRMQAGLVDCSKPFATIILVEWTFFRETSLTGKYHYLTAGLELELLGNILAVHAEDPLWSCIAWLRRNIREARLHPYLSDCLYRAVDVFRAS</sequence>
<evidence type="ECO:0000313" key="1">
    <source>
        <dbReference type="EMBL" id="PNS17830.1"/>
    </source>
</evidence>
<organism evidence="1 2">
    <name type="scientific">Sphaceloma murrayae</name>
    <dbReference type="NCBI Taxonomy" id="2082308"/>
    <lineage>
        <taxon>Eukaryota</taxon>
        <taxon>Fungi</taxon>
        <taxon>Dikarya</taxon>
        <taxon>Ascomycota</taxon>
        <taxon>Pezizomycotina</taxon>
        <taxon>Dothideomycetes</taxon>
        <taxon>Dothideomycetidae</taxon>
        <taxon>Myriangiales</taxon>
        <taxon>Elsinoaceae</taxon>
        <taxon>Sphaceloma</taxon>
    </lineage>
</organism>
<dbReference type="AlphaFoldDB" id="A0A2K1QSC3"/>
<name>A0A2K1QSC3_9PEZI</name>
<reference evidence="1 2" key="1">
    <citation type="submission" date="2017-06" db="EMBL/GenBank/DDBJ databases">
        <title>Draft genome sequence of a variant of Elsinoe murrayae.</title>
        <authorList>
            <person name="Cheng Q."/>
        </authorList>
    </citation>
    <scope>NUCLEOTIDE SEQUENCE [LARGE SCALE GENOMIC DNA]</scope>
    <source>
        <strain evidence="1 2">CQ-2017a</strain>
    </source>
</reference>
<evidence type="ECO:0000313" key="2">
    <source>
        <dbReference type="Proteomes" id="UP000243797"/>
    </source>
</evidence>
<dbReference type="Proteomes" id="UP000243797">
    <property type="component" value="Unassembled WGS sequence"/>
</dbReference>
<accession>A0A2K1QSC3</accession>
<dbReference type="EMBL" id="NKHZ01000049">
    <property type="protein sequence ID" value="PNS17830.1"/>
    <property type="molecule type" value="Genomic_DNA"/>
</dbReference>